<evidence type="ECO:0000313" key="3">
    <source>
        <dbReference type="WBParaSite" id="Csp11.Scaffold605.g5563.t1"/>
    </source>
</evidence>
<feature type="domain" description="Nucleolus and neural progenitor protein-like N-terminal" evidence="1">
    <location>
        <begin position="44"/>
        <end position="177"/>
    </location>
</feature>
<accession>A0A1I7TFZ2</accession>
<keyword evidence="2" id="KW-1185">Reference proteome</keyword>
<evidence type="ECO:0000259" key="1">
    <source>
        <dbReference type="Pfam" id="PF14780"/>
    </source>
</evidence>
<organism evidence="2 3">
    <name type="scientific">Caenorhabditis tropicalis</name>
    <dbReference type="NCBI Taxonomy" id="1561998"/>
    <lineage>
        <taxon>Eukaryota</taxon>
        <taxon>Metazoa</taxon>
        <taxon>Ecdysozoa</taxon>
        <taxon>Nematoda</taxon>
        <taxon>Chromadorea</taxon>
        <taxon>Rhabditida</taxon>
        <taxon>Rhabditina</taxon>
        <taxon>Rhabditomorpha</taxon>
        <taxon>Rhabditoidea</taxon>
        <taxon>Rhabditidae</taxon>
        <taxon>Peloderinae</taxon>
        <taxon>Caenorhabditis</taxon>
    </lineage>
</organism>
<dbReference type="eggNOG" id="ENOG502T0SN">
    <property type="taxonomic scope" value="Eukaryota"/>
</dbReference>
<dbReference type="AlphaFoldDB" id="A0A1I7TFZ2"/>
<reference evidence="3" key="1">
    <citation type="submission" date="2016-11" db="UniProtKB">
        <authorList>
            <consortium name="WormBaseParasite"/>
        </authorList>
    </citation>
    <scope>IDENTIFICATION</scope>
</reference>
<evidence type="ECO:0000313" key="2">
    <source>
        <dbReference type="Proteomes" id="UP000095282"/>
    </source>
</evidence>
<dbReference type="WBParaSite" id="Csp11.Scaffold605.g5563.t1">
    <property type="protein sequence ID" value="Csp11.Scaffold605.g5563.t1"/>
    <property type="gene ID" value="Csp11.Scaffold605.g5563"/>
</dbReference>
<protein>
    <submittedName>
        <fullName evidence="3">DUF4477 domain-containing protein</fullName>
    </submittedName>
</protein>
<sequence length="321" mass="37286">MESKKDRHTIDFLDTYSNDVPSTFFEREPTLDSTTVREMNLMLRNVVNQLRCPINLDAEALTKWLIYKQSGPHRHQQFFGFFRQMNRCIQKYNYTMLTKKLNNVLRKAENCGNDMYPLETTAVRYIGCVFLKRVFMLERIRDTCVKCAERAIGLLELEHWTNLSLVAVALCSQIYSEVVTHLLGIENAYNSSSKVFRNVDERFPEMLSSLRVVRKIKEECRRCDERPEDKLNLVKFGRLLKFSTKRLMEARAENELRAKTTEILNEILNDELVSSSTNETAKQSKPPVQSIISDLGLSISRKEASFLNSSVQSESPLFEKK</sequence>
<dbReference type="Pfam" id="PF14780">
    <property type="entry name" value="NEPRO_N"/>
    <property type="match status" value="1"/>
</dbReference>
<dbReference type="Proteomes" id="UP000095282">
    <property type="component" value="Unplaced"/>
</dbReference>
<dbReference type="InterPro" id="IPR027951">
    <property type="entry name" value="Nepro_N"/>
</dbReference>
<proteinExistence type="predicted"/>
<name>A0A1I7TFZ2_9PELO</name>